<dbReference type="PANTHER" id="PTHR23517">
    <property type="entry name" value="RESISTANCE PROTEIN MDTM, PUTATIVE-RELATED-RELATED"/>
    <property type="match status" value="1"/>
</dbReference>
<feature type="transmembrane region" description="Helical" evidence="7">
    <location>
        <begin position="303"/>
        <end position="319"/>
    </location>
</feature>
<feature type="transmembrane region" description="Helical" evidence="7">
    <location>
        <begin position="167"/>
        <end position="186"/>
    </location>
</feature>
<feature type="transmembrane region" description="Helical" evidence="7">
    <location>
        <begin position="136"/>
        <end position="161"/>
    </location>
</feature>
<evidence type="ECO:0000256" key="2">
    <source>
        <dbReference type="ARBA" id="ARBA00022448"/>
    </source>
</evidence>
<evidence type="ECO:0000256" key="7">
    <source>
        <dbReference type="SAM" id="Phobius"/>
    </source>
</evidence>
<protein>
    <submittedName>
        <fullName evidence="9">MFS transporter</fullName>
    </submittedName>
</protein>
<comment type="subcellular location">
    <subcellularLocation>
        <location evidence="1">Cell membrane</location>
        <topology evidence="1">Multi-pass membrane protein</topology>
    </subcellularLocation>
</comment>
<feature type="transmembrane region" description="Helical" evidence="7">
    <location>
        <begin position="14"/>
        <end position="36"/>
    </location>
</feature>
<gene>
    <name evidence="9" type="ORF">FR932_18815</name>
</gene>
<evidence type="ECO:0000256" key="6">
    <source>
        <dbReference type="ARBA" id="ARBA00023136"/>
    </source>
</evidence>
<dbReference type="InterPro" id="IPR005829">
    <property type="entry name" value="Sugar_transporter_CS"/>
</dbReference>
<dbReference type="PROSITE" id="PS00216">
    <property type="entry name" value="SUGAR_TRANSPORT_1"/>
    <property type="match status" value="1"/>
</dbReference>
<name>A0A5J6WQP2_MORMI</name>
<evidence type="ECO:0000256" key="1">
    <source>
        <dbReference type="ARBA" id="ARBA00004651"/>
    </source>
</evidence>
<keyword evidence="4 7" id="KW-0812">Transmembrane</keyword>
<dbReference type="Pfam" id="PF07690">
    <property type="entry name" value="MFS_1"/>
    <property type="match status" value="1"/>
</dbReference>
<keyword evidence="5 7" id="KW-1133">Transmembrane helix</keyword>
<evidence type="ECO:0000259" key="8">
    <source>
        <dbReference type="PROSITE" id="PS50850"/>
    </source>
</evidence>
<reference evidence="9 10" key="1">
    <citation type="submission" date="2019-09" db="EMBL/GenBank/DDBJ databases">
        <title>Hybrid Assembly of the complete Genome of the Deep-Sea Bacterium Moritella marina from long Nanopore and Illumina reads.</title>
        <authorList>
            <person name="Magin S."/>
            <person name="Georgoulis A."/>
            <person name="Papadimitriou K."/>
            <person name="Iliakis G."/>
            <person name="Vorgias C.E."/>
        </authorList>
    </citation>
    <scope>NUCLEOTIDE SEQUENCE [LARGE SCALE GENOMIC DNA]</scope>
    <source>
        <strain evidence="9 10">MP-1</strain>
    </source>
</reference>
<dbReference type="InterPro" id="IPR011701">
    <property type="entry name" value="MFS"/>
</dbReference>
<dbReference type="AlphaFoldDB" id="A0A5J6WQP2"/>
<evidence type="ECO:0000256" key="4">
    <source>
        <dbReference type="ARBA" id="ARBA00022692"/>
    </source>
</evidence>
<feature type="transmembrane region" description="Helical" evidence="7">
    <location>
        <begin position="104"/>
        <end position="124"/>
    </location>
</feature>
<proteinExistence type="predicted"/>
<dbReference type="Gene3D" id="3.30.70.100">
    <property type="match status" value="1"/>
</dbReference>
<dbReference type="Proteomes" id="UP000327424">
    <property type="component" value="Chromosome"/>
</dbReference>
<feature type="transmembrane region" description="Helical" evidence="7">
    <location>
        <begin position="250"/>
        <end position="272"/>
    </location>
</feature>
<dbReference type="GO" id="GO:0022857">
    <property type="term" value="F:transmembrane transporter activity"/>
    <property type="evidence" value="ECO:0007669"/>
    <property type="project" value="InterPro"/>
</dbReference>
<sequence>MDNVALSKLEQKTAVSLALVFGLRMLGLFMIMPVFAIYGRDLIGYSPLWVGIVIGAYGLTQAMLQIPMGQLSDRIGRKPVIIAGLGLFCVGSIVAGMADSVYGVAFGRILQGTGAVASAILALAADITREQQRPKVMAVIGMCIGLSFAFSLVAGPVLAQWVGLKGIFFVTAALAIVGMLVVYYIVPNSTTKAPAGDASTNKNKLRAMLRDPQLLRLDAGIFLLHLTLTAVFVSLPFELESAGLVGEHHWWIYFPALLLSFVLMVPMLIIAAKKKMNKQFFLFAIALMGTALCVMGFAHGNLWLFGLAIILYFTAFNFLEASLPAMISMSAPAGAKGSAMGIYSTSQFAGAFCGGIIAGSLYSQLGSQGLFFIIAAVMIMWFAISLGLENVGQVKAHTIAVSIANQRDAELIAEKLISLSGINEAVVVLEEQVAYLKATKDFEIDQALNLVREQHRS</sequence>
<dbReference type="PROSITE" id="PS50850">
    <property type="entry name" value="MFS"/>
    <property type="match status" value="1"/>
</dbReference>
<feature type="transmembrane region" description="Helical" evidence="7">
    <location>
        <begin position="279"/>
        <end position="297"/>
    </location>
</feature>
<keyword evidence="3" id="KW-1003">Cell membrane</keyword>
<dbReference type="EMBL" id="CP044399">
    <property type="protein sequence ID" value="QFI39714.1"/>
    <property type="molecule type" value="Genomic_DNA"/>
</dbReference>
<dbReference type="InterPro" id="IPR050171">
    <property type="entry name" value="MFS_Transporters"/>
</dbReference>
<dbReference type="CDD" id="cd17472">
    <property type="entry name" value="MFS_YajR_like"/>
    <property type="match status" value="1"/>
</dbReference>
<feature type="transmembrane region" description="Helical" evidence="7">
    <location>
        <begin position="340"/>
        <end position="363"/>
    </location>
</feature>
<evidence type="ECO:0000256" key="3">
    <source>
        <dbReference type="ARBA" id="ARBA00022475"/>
    </source>
</evidence>
<dbReference type="InterPro" id="IPR020846">
    <property type="entry name" value="MFS_dom"/>
</dbReference>
<accession>A0A5J6WQP2</accession>
<dbReference type="SUPFAM" id="SSF103473">
    <property type="entry name" value="MFS general substrate transporter"/>
    <property type="match status" value="1"/>
</dbReference>
<dbReference type="GO" id="GO:0005886">
    <property type="term" value="C:plasma membrane"/>
    <property type="evidence" value="ECO:0007669"/>
    <property type="project" value="UniProtKB-SubCell"/>
</dbReference>
<dbReference type="Gene3D" id="1.20.1250.20">
    <property type="entry name" value="MFS general substrate transporter like domains"/>
    <property type="match status" value="1"/>
</dbReference>
<evidence type="ECO:0000313" key="10">
    <source>
        <dbReference type="Proteomes" id="UP000327424"/>
    </source>
</evidence>
<dbReference type="InterPro" id="IPR036259">
    <property type="entry name" value="MFS_trans_sf"/>
</dbReference>
<organism evidence="9 10">
    <name type="scientific">Moritella marina ATCC 15381</name>
    <dbReference type="NCBI Taxonomy" id="1202962"/>
    <lineage>
        <taxon>Bacteria</taxon>
        <taxon>Pseudomonadati</taxon>
        <taxon>Pseudomonadota</taxon>
        <taxon>Gammaproteobacteria</taxon>
        <taxon>Alteromonadales</taxon>
        <taxon>Moritellaceae</taxon>
        <taxon>Moritella</taxon>
    </lineage>
</organism>
<feature type="transmembrane region" description="Helical" evidence="7">
    <location>
        <begin position="42"/>
        <end position="59"/>
    </location>
</feature>
<keyword evidence="6 7" id="KW-0472">Membrane</keyword>
<dbReference type="PANTHER" id="PTHR23517:SF2">
    <property type="entry name" value="MULTIDRUG RESISTANCE PROTEIN MDTH"/>
    <property type="match status" value="1"/>
</dbReference>
<feature type="transmembrane region" description="Helical" evidence="7">
    <location>
        <begin position="369"/>
        <end position="388"/>
    </location>
</feature>
<dbReference type="RefSeq" id="WP_019440674.1">
    <property type="nucleotide sequence ID" value="NZ_ALOE01000010.1"/>
</dbReference>
<evidence type="ECO:0000313" key="9">
    <source>
        <dbReference type="EMBL" id="QFI39714.1"/>
    </source>
</evidence>
<dbReference type="OrthoDB" id="9764259at2"/>
<feature type="transmembrane region" description="Helical" evidence="7">
    <location>
        <begin position="214"/>
        <end position="235"/>
    </location>
</feature>
<dbReference type="KEGG" id="mmaa:FR932_18815"/>
<feature type="domain" description="Major facilitator superfamily (MFS) profile" evidence="8">
    <location>
        <begin position="13"/>
        <end position="393"/>
    </location>
</feature>
<feature type="transmembrane region" description="Helical" evidence="7">
    <location>
        <begin position="80"/>
        <end position="98"/>
    </location>
</feature>
<keyword evidence="10" id="KW-1185">Reference proteome</keyword>
<evidence type="ECO:0000256" key="5">
    <source>
        <dbReference type="ARBA" id="ARBA00022989"/>
    </source>
</evidence>
<keyword evidence="2" id="KW-0813">Transport</keyword>